<evidence type="ECO:0000256" key="4">
    <source>
        <dbReference type="ARBA" id="ARBA00023242"/>
    </source>
</evidence>
<dbReference type="EMBL" id="JAAOZQ010000054">
    <property type="protein sequence ID" value="KAF7522254.1"/>
    <property type="molecule type" value="Genomic_DNA"/>
</dbReference>
<accession>A0A9P5L366</accession>
<reference evidence="7" key="1">
    <citation type="submission" date="2020-02" db="EMBL/GenBank/DDBJ databases">
        <authorList>
            <person name="Lichtner F.J."/>
        </authorList>
    </citation>
    <scope>NUCLEOTIDE SEQUENCE</scope>
    <source>
        <strain evidence="7">G10</strain>
    </source>
</reference>
<dbReference type="AlphaFoldDB" id="A0A9P5L366"/>
<proteinExistence type="predicted"/>
<sequence length="510" mass="57371">MIMKDGNSIYLDNNLWTSVSNELPNAADVLGEGSDDGTDNFAQDVSDEYAILSTSATREILTELHPSPLNIFKLWQAFLENVNPLTKIIHAPTAQQQILDAMSDLGKLCMRSFSDPHTIWTLCGIAVRIAQRIGIHRDGSAHGLSIFETEMRRRIWFQLMIIDATSAQFCGVASTPLPATIDVKPPMNANDSDLDPRMTEPAYEKPGPTEMMFVLARSAFGKWLLRVSNQVESSNSGPWAFLSSSSMSLKDKDKTIDELEAHLEDRFLRHCDKSIPLHMATTMMARSAIYYTRLMAHHPRQYQDPNTRISQAEKNVIFENCLKMTEYADSAQNNPVVRKYSWHMVNHMPWDAIIFMLSEMRHRTDSEEKSKVWQLIGNVYSGHIKTISKNGPTPLHMAIQNLIVKAWRTYIDECNLNHRAPTPCPTIIASLLASAGGISSTEQEDENFPASEHGAGIQDQPRHDRSSSQFGLEAENFGFLLGNSPQDWNEWDNLLSNFQGSFTDDAAYLS</sequence>
<organism evidence="7 8">
    <name type="scientific">Penicillium crustosum</name>
    <name type="common">Blue mold fungus</name>
    <dbReference type="NCBI Taxonomy" id="36656"/>
    <lineage>
        <taxon>Eukaryota</taxon>
        <taxon>Fungi</taxon>
        <taxon>Dikarya</taxon>
        <taxon>Ascomycota</taxon>
        <taxon>Pezizomycotina</taxon>
        <taxon>Eurotiomycetes</taxon>
        <taxon>Eurotiomycetidae</taxon>
        <taxon>Eurotiales</taxon>
        <taxon>Aspergillaceae</taxon>
        <taxon>Penicillium</taxon>
    </lineage>
</organism>
<dbReference type="GO" id="GO:0008270">
    <property type="term" value="F:zinc ion binding"/>
    <property type="evidence" value="ECO:0007669"/>
    <property type="project" value="InterPro"/>
</dbReference>
<gene>
    <name evidence="7" type="ORF">PCG10_007555</name>
</gene>
<keyword evidence="2" id="KW-0805">Transcription regulation</keyword>
<feature type="domain" description="Xylanolytic transcriptional activator regulatory" evidence="6">
    <location>
        <begin position="119"/>
        <end position="192"/>
    </location>
</feature>
<evidence type="ECO:0000256" key="3">
    <source>
        <dbReference type="ARBA" id="ARBA00023163"/>
    </source>
</evidence>
<evidence type="ECO:0000313" key="8">
    <source>
        <dbReference type="Proteomes" id="UP000701341"/>
    </source>
</evidence>
<evidence type="ECO:0000313" key="7">
    <source>
        <dbReference type="EMBL" id="KAF7522254.1"/>
    </source>
</evidence>
<dbReference type="PANTHER" id="PTHR31001:SF85">
    <property type="entry name" value="ZN(II)2CYS6 TRANSCRIPTION FACTOR (EUROFUNG)"/>
    <property type="match status" value="1"/>
</dbReference>
<dbReference type="GO" id="GO:0006351">
    <property type="term" value="P:DNA-templated transcription"/>
    <property type="evidence" value="ECO:0007669"/>
    <property type="project" value="InterPro"/>
</dbReference>
<keyword evidence="3" id="KW-0804">Transcription</keyword>
<evidence type="ECO:0000256" key="2">
    <source>
        <dbReference type="ARBA" id="ARBA00023015"/>
    </source>
</evidence>
<evidence type="ECO:0000259" key="6">
    <source>
        <dbReference type="SMART" id="SM00906"/>
    </source>
</evidence>
<keyword evidence="8" id="KW-1185">Reference proteome</keyword>
<feature type="region of interest" description="Disordered" evidence="5">
    <location>
        <begin position="440"/>
        <end position="468"/>
    </location>
</feature>
<dbReference type="InterPro" id="IPR007219">
    <property type="entry name" value="XnlR_reg_dom"/>
</dbReference>
<evidence type="ECO:0000256" key="1">
    <source>
        <dbReference type="ARBA" id="ARBA00004123"/>
    </source>
</evidence>
<dbReference type="CDD" id="cd12148">
    <property type="entry name" value="fungal_TF_MHR"/>
    <property type="match status" value="1"/>
</dbReference>
<dbReference type="Proteomes" id="UP000701341">
    <property type="component" value="Unassembled WGS sequence"/>
</dbReference>
<dbReference type="SMART" id="SM00906">
    <property type="entry name" value="Fungal_trans"/>
    <property type="match status" value="1"/>
</dbReference>
<dbReference type="PANTHER" id="PTHR31001">
    <property type="entry name" value="UNCHARACTERIZED TRANSCRIPTIONAL REGULATORY PROTEIN"/>
    <property type="match status" value="1"/>
</dbReference>
<dbReference type="GO" id="GO:0005634">
    <property type="term" value="C:nucleus"/>
    <property type="evidence" value="ECO:0007669"/>
    <property type="project" value="UniProtKB-SubCell"/>
</dbReference>
<evidence type="ECO:0000256" key="5">
    <source>
        <dbReference type="SAM" id="MobiDB-lite"/>
    </source>
</evidence>
<protein>
    <recommendedName>
        <fullName evidence="6">Xylanolytic transcriptional activator regulatory domain-containing protein</fullName>
    </recommendedName>
</protein>
<comment type="caution">
    <text evidence="7">The sequence shown here is derived from an EMBL/GenBank/DDBJ whole genome shotgun (WGS) entry which is preliminary data.</text>
</comment>
<comment type="subcellular location">
    <subcellularLocation>
        <location evidence="1">Nucleus</location>
    </subcellularLocation>
</comment>
<keyword evidence="4" id="KW-0539">Nucleus</keyword>
<name>A0A9P5L366_PENCR</name>
<dbReference type="Pfam" id="PF04082">
    <property type="entry name" value="Fungal_trans"/>
    <property type="match status" value="1"/>
</dbReference>
<dbReference type="GO" id="GO:0003677">
    <property type="term" value="F:DNA binding"/>
    <property type="evidence" value="ECO:0007669"/>
    <property type="project" value="InterPro"/>
</dbReference>
<dbReference type="InterPro" id="IPR050613">
    <property type="entry name" value="Sec_Metabolite_Reg"/>
</dbReference>